<name>A0ABS2FEC0_9CLOT</name>
<protein>
    <submittedName>
        <fullName evidence="2">Uncharacterized protein</fullName>
    </submittedName>
</protein>
<dbReference type="EMBL" id="JACJLL010000027">
    <property type="protein sequence ID" value="MBM6818908.1"/>
    <property type="molecule type" value="Genomic_DNA"/>
</dbReference>
<sequence length="336" mass="39325">MKNNDKINENQEIIVENSSEKALENEVNSFDLPQEDKNKIETKGLKLKKSTKERLNLLQSSFDDAESMVVALLNQYEVFKVESNDKFADRKGEIDRFNFLMESIKGCFVNSLEMATYIEDKCTEKMKGEIKKKDRVIALLQEENSSLNKKIKENEIEVKNKGRELEETKESFSRVNLALTTVEKELNEKSKVIENLQLHIASLSDISKEDKAVKEENSKLREKIKLLESQLTEDKIELQRFEYLKRDNERYIAEISELRKEKDEYKVYSNELNNKIQEILLEKADEIAKLNNEKNQALRESEEMHAKELKESSNVISKLKDELYELKLTLNQLNTK</sequence>
<keyword evidence="1" id="KW-0175">Coiled coil</keyword>
<reference evidence="2 3" key="1">
    <citation type="journal article" date="2021" name="Sci. Rep.">
        <title>The distribution of antibiotic resistance genes in chicken gut microbiota commensals.</title>
        <authorList>
            <person name="Juricova H."/>
            <person name="Matiasovicova J."/>
            <person name="Kubasova T."/>
            <person name="Cejkova D."/>
            <person name="Rychlik I."/>
        </authorList>
    </citation>
    <scope>NUCLEOTIDE SEQUENCE [LARGE SCALE GENOMIC DNA]</scope>
    <source>
        <strain evidence="2 3">An435</strain>
    </source>
</reference>
<gene>
    <name evidence="2" type="ORF">H6A19_06085</name>
</gene>
<evidence type="ECO:0000313" key="3">
    <source>
        <dbReference type="Proteomes" id="UP000767334"/>
    </source>
</evidence>
<proteinExistence type="predicted"/>
<dbReference type="Proteomes" id="UP000767334">
    <property type="component" value="Unassembled WGS sequence"/>
</dbReference>
<organism evidence="2 3">
    <name type="scientific">Clostridium saudiense</name>
    <dbReference type="NCBI Taxonomy" id="1414720"/>
    <lineage>
        <taxon>Bacteria</taxon>
        <taxon>Bacillati</taxon>
        <taxon>Bacillota</taxon>
        <taxon>Clostridia</taxon>
        <taxon>Eubacteriales</taxon>
        <taxon>Clostridiaceae</taxon>
        <taxon>Clostridium</taxon>
    </lineage>
</organism>
<dbReference type="RefSeq" id="WP_133016947.1">
    <property type="nucleotide sequence ID" value="NZ_JACJLL010000027.1"/>
</dbReference>
<evidence type="ECO:0000313" key="2">
    <source>
        <dbReference type="EMBL" id="MBM6818908.1"/>
    </source>
</evidence>
<accession>A0ABS2FEC0</accession>
<feature type="coiled-coil region" evidence="1">
    <location>
        <begin position="130"/>
        <end position="336"/>
    </location>
</feature>
<evidence type="ECO:0000256" key="1">
    <source>
        <dbReference type="SAM" id="Coils"/>
    </source>
</evidence>
<keyword evidence="3" id="KW-1185">Reference proteome</keyword>
<comment type="caution">
    <text evidence="2">The sequence shown here is derived from an EMBL/GenBank/DDBJ whole genome shotgun (WGS) entry which is preliminary data.</text>
</comment>